<gene>
    <name evidence="1" type="ORF">FHS57_001923</name>
</gene>
<comment type="caution">
    <text evidence="1">The sequence shown here is derived from an EMBL/GenBank/DDBJ whole genome shotgun (WGS) entry which is preliminary data.</text>
</comment>
<organism evidence="1 2">
    <name type="scientific">Runella defluvii</name>
    <dbReference type="NCBI Taxonomy" id="370973"/>
    <lineage>
        <taxon>Bacteria</taxon>
        <taxon>Pseudomonadati</taxon>
        <taxon>Bacteroidota</taxon>
        <taxon>Cytophagia</taxon>
        <taxon>Cytophagales</taxon>
        <taxon>Spirosomataceae</taxon>
        <taxon>Runella</taxon>
    </lineage>
</organism>
<dbReference type="AlphaFoldDB" id="A0A7W5ZLD2"/>
<reference evidence="1 2" key="1">
    <citation type="submission" date="2020-08" db="EMBL/GenBank/DDBJ databases">
        <title>Genomic Encyclopedia of Type Strains, Phase IV (KMG-IV): sequencing the most valuable type-strain genomes for metagenomic binning, comparative biology and taxonomic classification.</title>
        <authorList>
            <person name="Goeker M."/>
        </authorList>
    </citation>
    <scope>NUCLEOTIDE SEQUENCE [LARGE SCALE GENOMIC DNA]</scope>
    <source>
        <strain evidence="1 2">DSM 17976</strain>
    </source>
</reference>
<evidence type="ECO:0000313" key="2">
    <source>
        <dbReference type="Proteomes" id="UP000541352"/>
    </source>
</evidence>
<dbReference type="RefSeq" id="WP_183972867.1">
    <property type="nucleotide sequence ID" value="NZ_JACIBY010000003.1"/>
</dbReference>
<dbReference type="EMBL" id="JACIBY010000003">
    <property type="protein sequence ID" value="MBB3837926.1"/>
    <property type="molecule type" value="Genomic_DNA"/>
</dbReference>
<accession>A0A7W5ZLD2</accession>
<dbReference type="Proteomes" id="UP000541352">
    <property type="component" value="Unassembled WGS sequence"/>
</dbReference>
<keyword evidence="2" id="KW-1185">Reference proteome</keyword>
<evidence type="ECO:0000313" key="1">
    <source>
        <dbReference type="EMBL" id="MBB3837926.1"/>
    </source>
</evidence>
<protein>
    <submittedName>
        <fullName evidence="1">Uncharacterized protein</fullName>
    </submittedName>
</protein>
<sequence length="202" mass="23322">MKKTTKNVKKRRQQMPMPTDIQDYFFNSDSASAYEKAQEHFPVEQNQSIRHLHGKYERYYLDEERKLIIKDLVSIGSDGKVIVRSLNGIYKGTGTYFMNATLSINLVSINDAESFCAQLLAYVGRFSYDDIECLYTICSTIDGHNVPIARMEVLLPADTFGLLPEHIKLDSQGFYKLNFKYPHLLKILQARQLRSQGRVTWP</sequence>
<name>A0A7W5ZLD2_9BACT</name>
<proteinExistence type="predicted"/>